<dbReference type="AlphaFoldDB" id="A0A9P0E1L1"/>
<evidence type="ECO:0000313" key="2">
    <source>
        <dbReference type="Proteomes" id="UP001154114"/>
    </source>
</evidence>
<dbReference type="Proteomes" id="UP001154114">
    <property type="component" value="Unassembled WGS sequence"/>
</dbReference>
<sequence>MRIMPSRLLRRRRRVAVVRLVVVGLTCVGLVHPGLLTGPKLLFSSGLGALLRCLLRSSILSAMVDTISSGKSTLERGQLASYGPRNAMMDQHPSIGSRGEAICFSTAPTFPPQPLKLRRLHTSCRRAFVHGGGFTAQRRRPGFPPPHPSALAGCPLMFLRYEAASLSPSRRLSLSTARGERFLEFIHVETLSRDAECKRDLHFAVTLQHFCEEL</sequence>
<accession>A0A9P0E1L1</accession>
<organism evidence="1 2">
    <name type="scientific">Chrysodeixis includens</name>
    <name type="common">Soybean looper</name>
    <name type="synonym">Pseudoplusia includens</name>
    <dbReference type="NCBI Taxonomy" id="689277"/>
    <lineage>
        <taxon>Eukaryota</taxon>
        <taxon>Metazoa</taxon>
        <taxon>Ecdysozoa</taxon>
        <taxon>Arthropoda</taxon>
        <taxon>Hexapoda</taxon>
        <taxon>Insecta</taxon>
        <taxon>Pterygota</taxon>
        <taxon>Neoptera</taxon>
        <taxon>Endopterygota</taxon>
        <taxon>Lepidoptera</taxon>
        <taxon>Glossata</taxon>
        <taxon>Ditrysia</taxon>
        <taxon>Noctuoidea</taxon>
        <taxon>Noctuidae</taxon>
        <taxon>Plusiinae</taxon>
        <taxon>Chrysodeixis</taxon>
    </lineage>
</organism>
<keyword evidence="2" id="KW-1185">Reference proteome</keyword>
<dbReference type="EMBL" id="CAJCES030000048">
    <property type="protein sequence ID" value="CAH1286883.1"/>
    <property type="molecule type" value="Genomic_DNA"/>
</dbReference>
<comment type="caution">
    <text evidence="1">The sequence shown here is derived from an EMBL/GenBank/DDBJ whole genome shotgun (WGS) entry which is preliminary data.</text>
</comment>
<protein>
    <submittedName>
        <fullName evidence="1">Uncharacterized protein</fullName>
    </submittedName>
</protein>
<evidence type="ECO:0000313" key="1">
    <source>
        <dbReference type="EMBL" id="CAH1286883.1"/>
    </source>
</evidence>
<gene>
    <name evidence="1" type="ORF">CINC_LOCUS82</name>
</gene>
<name>A0A9P0E1L1_CHRIL</name>
<proteinExistence type="predicted"/>
<reference evidence="1" key="1">
    <citation type="submission" date="2021-12" db="EMBL/GenBank/DDBJ databases">
        <authorList>
            <person name="King R."/>
        </authorList>
    </citation>
    <scope>NUCLEOTIDE SEQUENCE</scope>
</reference>